<gene>
    <name evidence="1" type="ORF">PAERUG_P19_London_7_VIM_2_05_10_05825</name>
</gene>
<protein>
    <submittedName>
        <fullName evidence="1">Phage late control gene D protein (GPD)</fullName>
    </submittedName>
</protein>
<name>A0A9P1W1D6_PSEAI</name>
<dbReference type="SUPFAM" id="SSF69279">
    <property type="entry name" value="Phage tail proteins"/>
    <property type="match status" value="1"/>
</dbReference>
<sequence>MEIGYTPAVEVYGANAALINARLVDWEHVDAAGIESDQLKLTVNIEGLDGLPSFDSKIGLRVGYEETGLVDKGEFTVTRVTPQLFPALMLIVATAAPFTVKDPSGFKARRSETYAMTTLGQVFRRVVERHGFTPRVAADLEAIAIVHIDQSNETDAAFLTRLAKRFDAVAKPVNDLYVLGRRGQLKTLSGKPMPKVTLSVTQDNRPGSKAFIAASIDSDARIRIKGVKTAWWDGSSGKEIIVETGSEPFRKMRQRYQDADEARAAGEGELRKAKRQETKLRIDCPGNPAFGAEGLVELDATWPSFMRGDWSIDKVTSSGSRQQSYRCTIEASYPDGKQE</sequence>
<evidence type="ECO:0000313" key="1">
    <source>
        <dbReference type="EMBL" id="CRP86809.1"/>
    </source>
</evidence>
<evidence type="ECO:0000313" key="2">
    <source>
        <dbReference type="Proteomes" id="UP000045039"/>
    </source>
</evidence>
<dbReference type="Proteomes" id="UP000045039">
    <property type="component" value="Unassembled WGS sequence"/>
</dbReference>
<reference evidence="2" key="1">
    <citation type="submission" date="2015-06" db="EMBL/GenBank/DDBJ databases">
        <authorList>
            <person name="Radhakrishnan Rajesh"/>
            <person name="Underwood Anthony"/>
            <person name="Al-Shahib Ali"/>
        </authorList>
    </citation>
    <scope>NUCLEOTIDE SEQUENCE [LARGE SCALE GENOMIC DNA]</scope>
    <source>
        <strain evidence="2">P19_London_7_VIM_2_05_10</strain>
    </source>
</reference>
<comment type="caution">
    <text evidence="1">The sequence shown here is derived from an EMBL/GenBank/DDBJ whole genome shotgun (WGS) entry which is preliminary data.</text>
</comment>
<dbReference type="RefSeq" id="WP_042855592.1">
    <property type="nucleotide sequence ID" value="NZ_CVVU01000248.1"/>
</dbReference>
<proteinExistence type="predicted"/>
<accession>A0A9P1W1D6</accession>
<organism evidence="1 2">
    <name type="scientific">Pseudomonas aeruginosa</name>
    <dbReference type="NCBI Taxonomy" id="287"/>
    <lineage>
        <taxon>Bacteria</taxon>
        <taxon>Pseudomonadati</taxon>
        <taxon>Pseudomonadota</taxon>
        <taxon>Gammaproteobacteria</taxon>
        <taxon>Pseudomonadales</taxon>
        <taxon>Pseudomonadaceae</taxon>
        <taxon>Pseudomonas</taxon>
    </lineage>
</organism>
<dbReference type="AlphaFoldDB" id="A0A9P1W1D6"/>
<dbReference type="EMBL" id="CVVU01000248">
    <property type="protein sequence ID" value="CRP86809.1"/>
    <property type="molecule type" value="Genomic_DNA"/>
</dbReference>